<keyword evidence="1" id="KW-1133">Transmembrane helix</keyword>
<feature type="transmembrane region" description="Helical" evidence="1">
    <location>
        <begin position="495"/>
        <end position="517"/>
    </location>
</feature>
<organism evidence="2 3">
    <name type="scientific">Trema orientale</name>
    <name type="common">Charcoal tree</name>
    <name type="synonym">Celtis orientalis</name>
    <dbReference type="NCBI Taxonomy" id="63057"/>
    <lineage>
        <taxon>Eukaryota</taxon>
        <taxon>Viridiplantae</taxon>
        <taxon>Streptophyta</taxon>
        <taxon>Embryophyta</taxon>
        <taxon>Tracheophyta</taxon>
        <taxon>Spermatophyta</taxon>
        <taxon>Magnoliopsida</taxon>
        <taxon>eudicotyledons</taxon>
        <taxon>Gunneridae</taxon>
        <taxon>Pentapetalae</taxon>
        <taxon>rosids</taxon>
        <taxon>fabids</taxon>
        <taxon>Rosales</taxon>
        <taxon>Cannabaceae</taxon>
        <taxon>Trema</taxon>
    </lineage>
</organism>
<dbReference type="OrthoDB" id="331263at2759"/>
<proteinExistence type="predicted"/>
<evidence type="ECO:0000313" key="2">
    <source>
        <dbReference type="EMBL" id="PON87567.1"/>
    </source>
</evidence>
<protein>
    <submittedName>
        <fullName evidence="2">GPI transamidase component PIG-T</fullName>
    </submittedName>
</protein>
<name>A0A2P5EPU9_TREOI</name>
<keyword evidence="1" id="KW-0812">Transmembrane</keyword>
<keyword evidence="3" id="KW-1185">Reference proteome</keyword>
<dbReference type="Proteomes" id="UP000237000">
    <property type="component" value="Unassembled WGS sequence"/>
</dbReference>
<reference evidence="3" key="1">
    <citation type="submission" date="2016-06" db="EMBL/GenBank/DDBJ databases">
        <title>Parallel loss of symbiosis genes in relatives of nitrogen-fixing non-legume Parasponia.</title>
        <authorList>
            <person name="Van Velzen R."/>
            <person name="Holmer R."/>
            <person name="Bu F."/>
            <person name="Rutten L."/>
            <person name="Van Zeijl A."/>
            <person name="Liu W."/>
            <person name="Santuari L."/>
            <person name="Cao Q."/>
            <person name="Sharma T."/>
            <person name="Shen D."/>
            <person name="Roswanjaya Y."/>
            <person name="Wardhani T."/>
            <person name="Kalhor M.S."/>
            <person name="Jansen J."/>
            <person name="Van den Hoogen J."/>
            <person name="Gungor B."/>
            <person name="Hartog M."/>
            <person name="Hontelez J."/>
            <person name="Verver J."/>
            <person name="Yang W.-C."/>
            <person name="Schijlen E."/>
            <person name="Repin R."/>
            <person name="Schilthuizen M."/>
            <person name="Schranz E."/>
            <person name="Heidstra R."/>
            <person name="Miyata K."/>
            <person name="Fedorova E."/>
            <person name="Kohlen W."/>
            <person name="Bisseling T."/>
            <person name="Smit S."/>
            <person name="Geurts R."/>
        </authorList>
    </citation>
    <scope>NUCLEOTIDE SEQUENCE [LARGE SCALE GENOMIC DNA]</scope>
    <source>
        <strain evidence="3">cv. RG33-2</strain>
    </source>
</reference>
<gene>
    <name evidence="2" type="ORF">TorRG33x02_167450</name>
</gene>
<dbReference type="InterPro" id="IPR007245">
    <property type="entry name" value="PIG-T"/>
</dbReference>
<feature type="transmembrane region" description="Helical" evidence="1">
    <location>
        <begin position="571"/>
        <end position="588"/>
    </location>
</feature>
<sequence length="590" mass="65999">MALFVPDEAKLIGERVLGGWKGIIWSVEMRTMFHGQVHKFQIKELELSFTQGRWNYETWGGFDPIPSNNAKPPGVELWAVFDVPQDQVDASWKNLTHSLSGLFCASINFLESSTSYSAPQWGFCSASGSLRYGTLPREAVCTENLTPWLKLLPCRDKDGIAALMDRPSIYKGFYHSQRLHLTSTGFDSDGVDSGVILEQTLTLVLQPPEKRAIITSQETKSQPSWSLTSIFGREVNGRCVLAKSSNVYLQLDQGLVAELDNLQKENEMLVADFIGYEGLRSSHGFQLSVKPDRILEEVNDSHRNKPSLLYVFSVEKYSDSEPFDLGLTWKLPVVWSCQQAPLHASRFLMGSGNERGAIAIFFKSTRLSEELLHSDLTEEKCNLQIRVSTSEDKVSPGLMEMILKFPCGTKSAVVTLEFDKGFLHIDEYPPDANQGFDIPSAVISYPDFQASIQFLEDESLETLPILAKLQEKSYVLSHTEVLLVPLTTPDFSMPYNVITITCTVFALYFGSLLNVLWRRAAEEERFLKSKDAKKGSPVSQFLSKLSAKLTGRPLETPQPPSTSSSFISSKLILKVVLVAGIAVVWKFYLE</sequence>
<accession>A0A2P5EPU9</accession>
<dbReference type="FunCoup" id="A0A2P5EPU9">
    <property type="interactions" value="2811"/>
</dbReference>
<dbReference type="Pfam" id="PF04113">
    <property type="entry name" value="Gpi16"/>
    <property type="match status" value="1"/>
</dbReference>
<evidence type="ECO:0000256" key="1">
    <source>
        <dbReference type="SAM" id="Phobius"/>
    </source>
</evidence>
<dbReference type="InParanoid" id="A0A2P5EPU9"/>
<dbReference type="STRING" id="63057.A0A2P5EPU9"/>
<dbReference type="PANTHER" id="PTHR12959:SF11">
    <property type="entry name" value="GPI TRANSAMIDASE COMPONENT PIG-T"/>
    <property type="match status" value="1"/>
</dbReference>
<dbReference type="PANTHER" id="PTHR12959">
    <property type="entry name" value="GPI TRANSAMIDASE COMPONENT PIG-T-RELATED"/>
    <property type="match status" value="1"/>
</dbReference>
<dbReference type="AlphaFoldDB" id="A0A2P5EPU9"/>
<dbReference type="GO" id="GO:0042765">
    <property type="term" value="C:GPI-anchor transamidase complex"/>
    <property type="evidence" value="ECO:0007669"/>
    <property type="project" value="InterPro"/>
</dbReference>
<keyword evidence="1" id="KW-0472">Membrane</keyword>
<dbReference type="EMBL" id="JXTC01000116">
    <property type="protein sequence ID" value="PON87567.1"/>
    <property type="molecule type" value="Genomic_DNA"/>
</dbReference>
<comment type="caution">
    <text evidence="2">The sequence shown here is derived from an EMBL/GenBank/DDBJ whole genome shotgun (WGS) entry which is preliminary data.</text>
</comment>
<dbReference type="GO" id="GO:0016255">
    <property type="term" value="P:attachment of GPI anchor to protein"/>
    <property type="evidence" value="ECO:0007669"/>
    <property type="project" value="InterPro"/>
</dbReference>
<evidence type="ECO:0000313" key="3">
    <source>
        <dbReference type="Proteomes" id="UP000237000"/>
    </source>
</evidence>